<evidence type="ECO:0000313" key="1">
    <source>
        <dbReference type="EMBL" id="AKM09785.1"/>
    </source>
</evidence>
<evidence type="ECO:0000313" key="2">
    <source>
        <dbReference type="Proteomes" id="UP000035287"/>
    </source>
</evidence>
<accession>A0A0G3XE14</accession>
<dbReference type="STRING" id="1348774.AB433_06980"/>
<keyword evidence="2" id="KW-1185">Reference proteome</keyword>
<dbReference type="Gene3D" id="3.30.70.970">
    <property type="entry name" value="RraB-like"/>
    <property type="match status" value="1"/>
</dbReference>
<dbReference type="RefSeq" id="WP_047820470.1">
    <property type="nucleotide sequence ID" value="NZ_CP011770.1"/>
</dbReference>
<gene>
    <name evidence="1" type="ORF">AB433_06980</name>
</gene>
<dbReference type="OrthoDB" id="7472091at2"/>
<dbReference type="AlphaFoldDB" id="A0A0G3XE14"/>
<dbReference type="PATRIC" id="fig|1348774.3.peg.1459"/>
<reference evidence="1 2" key="1">
    <citation type="submission" date="2015-06" db="EMBL/GenBank/DDBJ databases">
        <authorList>
            <person name="Zeng Y."/>
            <person name="Huang Y."/>
        </authorList>
    </citation>
    <scope>NUCLEOTIDE SEQUENCE [LARGE SCALE GENOMIC DNA]</scope>
    <source>
        <strain evidence="1 2">PQ-2</strain>
    </source>
</reference>
<sequence length="116" mass="13297">MAEFDPARWNKVWEADLDVLRSLRENGDIAHIPREIDVSFRGDMETLERLAAASSQYGFDLLELKRDEDGLPWLFLVRTQKADEEAIRGLTETYLQIEDSFGVECDGWGCVGQTEE</sequence>
<dbReference type="EMBL" id="CP011770">
    <property type="protein sequence ID" value="AKM09785.1"/>
    <property type="molecule type" value="Genomic_DNA"/>
</dbReference>
<name>A0A0G3XE14_9SPHN</name>
<protein>
    <submittedName>
        <fullName evidence="1">Uncharacterized protein</fullName>
    </submittedName>
</protein>
<dbReference type="InterPro" id="IPR036701">
    <property type="entry name" value="RraB-like_sf"/>
</dbReference>
<dbReference type="InterPro" id="IPR009671">
    <property type="entry name" value="RraB_dom"/>
</dbReference>
<dbReference type="Pfam" id="PF06877">
    <property type="entry name" value="RraB"/>
    <property type="match status" value="1"/>
</dbReference>
<dbReference type="KEGG" id="cna:AB433_06980"/>
<dbReference type="Proteomes" id="UP000035287">
    <property type="component" value="Chromosome"/>
</dbReference>
<proteinExistence type="predicted"/>
<dbReference type="SUPFAM" id="SSF89946">
    <property type="entry name" value="Hypothetical protein VC0424"/>
    <property type="match status" value="1"/>
</dbReference>
<organism evidence="1 2">
    <name type="scientific">Croceicoccus naphthovorans</name>
    <dbReference type="NCBI Taxonomy" id="1348774"/>
    <lineage>
        <taxon>Bacteria</taxon>
        <taxon>Pseudomonadati</taxon>
        <taxon>Pseudomonadota</taxon>
        <taxon>Alphaproteobacteria</taxon>
        <taxon>Sphingomonadales</taxon>
        <taxon>Erythrobacteraceae</taxon>
        <taxon>Croceicoccus</taxon>
    </lineage>
</organism>